<sequence>MENKKTYKINSVGDFHQIAGLPKPQHPMVSLVDYSQVEYLIDSDSQISWIQNFYSIGLKRNMDGKLMYGQQPYDFDEGLMAFVAPGQLINFEIIKDPELKPSGWILCIHPDFLWNTPLAKSIKRYEFFGYAVNEALFLSEKEEVIIVNVMRNIEHEYNSSIDKFSQNIIIAQIEVLLNYAERFYQRQFITRKITNHQILGKLENVLSDYFKNDNLSDLGLPTVQFISNNLNVSPNYLSSLLKILTGQNTQQHIHEKIIEKAKEKLSTTHLSVSEIAYQLGFEHPQSFSRLFKSKTKKSPLEFRQAFN</sequence>
<evidence type="ECO:0000256" key="2">
    <source>
        <dbReference type="ARBA" id="ARBA00023125"/>
    </source>
</evidence>
<dbReference type="SUPFAM" id="SSF46689">
    <property type="entry name" value="Homeodomain-like"/>
    <property type="match status" value="1"/>
</dbReference>
<dbReference type="SMART" id="SM00342">
    <property type="entry name" value="HTH_ARAC"/>
    <property type="match status" value="1"/>
</dbReference>
<keyword evidence="2" id="KW-0238">DNA-binding</keyword>
<reference evidence="5" key="1">
    <citation type="submission" date="2022-03" db="EMBL/GenBank/DDBJ databases">
        <title>Description of Abyssus ytuae gen. nov., sp. nov., a novel member of the family Flavobacteriaceae isolated from the sediment of Mariana Trench.</title>
        <authorList>
            <person name="Zhang J."/>
            <person name="Xu X."/>
        </authorList>
    </citation>
    <scope>NUCLEOTIDE SEQUENCE</scope>
    <source>
        <strain evidence="5">MT3330</strain>
    </source>
</reference>
<dbReference type="Pfam" id="PF12833">
    <property type="entry name" value="HTH_18"/>
    <property type="match status" value="1"/>
</dbReference>
<dbReference type="EMBL" id="CP094358">
    <property type="protein sequence ID" value="UOB17132.1"/>
    <property type="molecule type" value="Genomic_DNA"/>
</dbReference>
<dbReference type="PANTHER" id="PTHR43280:SF32">
    <property type="entry name" value="TRANSCRIPTIONAL REGULATORY PROTEIN"/>
    <property type="match status" value="1"/>
</dbReference>
<accession>A0A9E6ZK46</accession>
<dbReference type="InterPro" id="IPR018060">
    <property type="entry name" value="HTH_AraC"/>
</dbReference>
<evidence type="ECO:0000313" key="5">
    <source>
        <dbReference type="EMBL" id="UOB17132.1"/>
    </source>
</evidence>
<keyword evidence="1" id="KW-0805">Transcription regulation</keyword>
<dbReference type="Proteomes" id="UP000831290">
    <property type="component" value="Chromosome"/>
</dbReference>
<evidence type="ECO:0000313" key="6">
    <source>
        <dbReference type="Proteomes" id="UP000831290"/>
    </source>
</evidence>
<dbReference type="GO" id="GO:0043565">
    <property type="term" value="F:sequence-specific DNA binding"/>
    <property type="evidence" value="ECO:0007669"/>
    <property type="project" value="InterPro"/>
</dbReference>
<dbReference type="KEGG" id="fbm:MQE35_15500"/>
<dbReference type="RefSeq" id="WP_255842405.1">
    <property type="nucleotide sequence ID" value="NZ_CP094358.1"/>
</dbReference>
<dbReference type="AlphaFoldDB" id="A0A9E6ZK46"/>
<evidence type="ECO:0000256" key="3">
    <source>
        <dbReference type="ARBA" id="ARBA00023163"/>
    </source>
</evidence>
<keyword evidence="3" id="KW-0804">Transcription</keyword>
<name>A0A9E6ZK46_9FLAO</name>
<dbReference type="InterPro" id="IPR009057">
    <property type="entry name" value="Homeodomain-like_sf"/>
</dbReference>
<evidence type="ECO:0000259" key="4">
    <source>
        <dbReference type="PROSITE" id="PS01124"/>
    </source>
</evidence>
<feature type="domain" description="HTH araC/xylS-type" evidence="4">
    <location>
        <begin position="200"/>
        <end position="305"/>
    </location>
</feature>
<keyword evidence="6" id="KW-1185">Reference proteome</keyword>
<organism evidence="5 6">
    <name type="scientific">Abyssalbus ytuae</name>
    <dbReference type="NCBI Taxonomy" id="2926907"/>
    <lineage>
        <taxon>Bacteria</taxon>
        <taxon>Pseudomonadati</taxon>
        <taxon>Bacteroidota</taxon>
        <taxon>Flavobacteriia</taxon>
        <taxon>Flavobacteriales</taxon>
        <taxon>Flavobacteriaceae</taxon>
        <taxon>Abyssalbus</taxon>
    </lineage>
</organism>
<protein>
    <submittedName>
        <fullName evidence="5">Helix-turn-helix transcriptional regulator</fullName>
    </submittedName>
</protein>
<proteinExistence type="predicted"/>
<evidence type="ECO:0000256" key="1">
    <source>
        <dbReference type="ARBA" id="ARBA00023015"/>
    </source>
</evidence>
<dbReference type="PROSITE" id="PS01124">
    <property type="entry name" value="HTH_ARAC_FAMILY_2"/>
    <property type="match status" value="1"/>
</dbReference>
<dbReference type="GO" id="GO:0003700">
    <property type="term" value="F:DNA-binding transcription factor activity"/>
    <property type="evidence" value="ECO:0007669"/>
    <property type="project" value="InterPro"/>
</dbReference>
<gene>
    <name evidence="5" type="ORF">MQE35_15500</name>
</gene>
<dbReference type="PANTHER" id="PTHR43280">
    <property type="entry name" value="ARAC-FAMILY TRANSCRIPTIONAL REGULATOR"/>
    <property type="match status" value="1"/>
</dbReference>
<dbReference type="Gene3D" id="1.10.10.60">
    <property type="entry name" value="Homeodomain-like"/>
    <property type="match status" value="1"/>
</dbReference>